<comment type="caution">
    <text evidence="2">The sequence shown here is derived from an EMBL/GenBank/DDBJ whole genome shotgun (WGS) entry which is preliminary data.</text>
</comment>
<evidence type="ECO:0000313" key="3">
    <source>
        <dbReference type="Proteomes" id="UP000789901"/>
    </source>
</evidence>
<feature type="region of interest" description="Disordered" evidence="1">
    <location>
        <begin position="51"/>
        <end position="92"/>
    </location>
</feature>
<dbReference type="Proteomes" id="UP000789901">
    <property type="component" value="Unassembled WGS sequence"/>
</dbReference>
<evidence type="ECO:0000313" key="2">
    <source>
        <dbReference type="EMBL" id="CAG8617246.1"/>
    </source>
</evidence>
<sequence>EKIHINKVPKTSKRIQHATKTNKLNANSKITAQKKRKQAFSIQQYTELSDIEPSLREQKMFSRGQNSEDETDKNNQAMNTHKKRRKHDKGAQ</sequence>
<feature type="compositionally biased region" description="Basic residues" evidence="1">
    <location>
        <begin position="1"/>
        <end position="17"/>
    </location>
</feature>
<feature type="region of interest" description="Disordered" evidence="1">
    <location>
        <begin position="1"/>
        <end position="39"/>
    </location>
</feature>
<accession>A0ABN7UK71</accession>
<dbReference type="EMBL" id="CAJVQB010003774">
    <property type="protein sequence ID" value="CAG8617246.1"/>
    <property type="molecule type" value="Genomic_DNA"/>
</dbReference>
<gene>
    <name evidence="2" type="ORF">GMARGA_LOCUS7656</name>
</gene>
<reference evidence="2 3" key="1">
    <citation type="submission" date="2021-06" db="EMBL/GenBank/DDBJ databases">
        <authorList>
            <person name="Kallberg Y."/>
            <person name="Tangrot J."/>
            <person name="Rosling A."/>
        </authorList>
    </citation>
    <scope>NUCLEOTIDE SEQUENCE [LARGE SCALE GENOMIC DNA]</scope>
    <source>
        <strain evidence="2 3">120-4 pot B 10/14</strain>
    </source>
</reference>
<feature type="compositionally biased region" description="Basic residues" evidence="1">
    <location>
        <begin position="80"/>
        <end position="92"/>
    </location>
</feature>
<keyword evidence="3" id="KW-1185">Reference proteome</keyword>
<organism evidence="2 3">
    <name type="scientific">Gigaspora margarita</name>
    <dbReference type="NCBI Taxonomy" id="4874"/>
    <lineage>
        <taxon>Eukaryota</taxon>
        <taxon>Fungi</taxon>
        <taxon>Fungi incertae sedis</taxon>
        <taxon>Mucoromycota</taxon>
        <taxon>Glomeromycotina</taxon>
        <taxon>Glomeromycetes</taxon>
        <taxon>Diversisporales</taxon>
        <taxon>Gigasporaceae</taxon>
        <taxon>Gigaspora</taxon>
    </lineage>
</organism>
<name>A0ABN7UK71_GIGMA</name>
<feature type="compositionally biased region" description="Polar residues" evidence="1">
    <location>
        <begin position="18"/>
        <end position="31"/>
    </location>
</feature>
<proteinExistence type="predicted"/>
<feature type="non-terminal residue" evidence="2">
    <location>
        <position position="1"/>
    </location>
</feature>
<evidence type="ECO:0000256" key="1">
    <source>
        <dbReference type="SAM" id="MobiDB-lite"/>
    </source>
</evidence>
<protein>
    <submittedName>
        <fullName evidence="2">39766_t:CDS:1</fullName>
    </submittedName>
</protein>